<evidence type="ECO:0000313" key="6">
    <source>
        <dbReference type="Proteomes" id="UP001595645"/>
    </source>
</evidence>
<dbReference type="CDD" id="cd00833">
    <property type="entry name" value="PKS"/>
    <property type="match status" value="1"/>
</dbReference>
<dbReference type="InterPro" id="IPR016036">
    <property type="entry name" value="Malonyl_transacylase_ACP-bd"/>
</dbReference>
<dbReference type="Gene3D" id="3.40.50.720">
    <property type="entry name" value="NAD(P)-binding Rossmann-like Domain"/>
    <property type="match status" value="1"/>
</dbReference>
<dbReference type="Pfam" id="PF02801">
    <property type="entry name" value="Ketoacyl-synt_C"/>
    <property type="match status" value="1"/>
</dbReference>
<dbReference type="Pfam" id="PF03060">
    <property type="entry name" value="NMO"/>
    <property type="match status" value="2"/>
</dbReference>
<accession>A0ABV7P2B9</accession>
<protein>
    <submittedName>
        <fullName evidence="5">SDR family NAD(P)-dependent oxidoreductase</fullName>
    </submittedName>
</protein>
<dbReference type="Gene3D" id="3.40.47.10">
    <property type="match status" value="1"/>
</dbReference>
<dbReference type="PANTHER" id="PTHR43074:SF1">
    <property type="entry name" value="BETA-KETOACYL SYNTHASE FAMILY PROTEIN-RELATED"/>
    <property type="match status" value="1"/>
</dbReference>
<dbReference type="RefSeq" id="WP_378241468.1">
    <property type="nucleotide sequence ID" value="NZ_JBHRWK010000038.1"/>
</dbReference>
<proteinExistence type="predicted"/>
<comment type="caution">
    <text evidence="5">The sequence shown here is derived from an EMBL/GenBank/DDBJ whole genome shotgun (WGS) entry which is preliminary data.</text>
</comment>
<dbReference type="Gene3D" id="3.40.366.10">
    <property type="entry name" value="Malonyl-Coenzyme A Acyl Carrier Protein, domain 2"/>
    <property type="match status" value="1"/>
</dbReference>
<dbReference type="InterPro" id="IPR014031">
    <property type="entry name" value="Ketoacyl_synth_C"/>
</dbReference>
<dbReference type="Pfam" id="PF00550">
    <property type="entry name" value="PP-binding"/>
    <property type="match status" value="1"/>
</dbReference>
<evidence type="ECO:0000256" key="1">
    <source>
        <dbReference type="ARBA" id="ARBA00022450"/>
    </source>
</evidence>
<dbReference type="Pfam" id="PF08659">
    <property type="entry name" value="KR"/>
    <property type="match status" value="1"/>
</dbReference>
<dbReference type="SUPFAM" id="SSF52151">
    <property type="entry name" value="FabD/lysophospholipase-like"/>
    <property type="match status" value="1"/>
</dbReference>
<dbReference type="SMART" id="SM00822">
    <property type="entry name" value="PKS_KR"/>
    <property type="match status" value="1"/>
</dbReference>
<reference evidence="6" key="1">
    <citation type="journal article" date="2019" name="Int. J. Syst. Evol. Microbiol.">
        <title>The Global Catalogue of Microorganisms (GCM) 10K type strain sequencing project: providing services to taxonomists for standard genome sequencing and annotation.</title>
        <authorList>
            <consortium name="The Broad Institute Genomics Platform"/>
            <consortium name="The Broad Institute Genome Sequencing Center for Infectious Disease"/>
            <person name="Wu L."/>
            <person name="Ma J."/>
        </authorList>
    </citation>
    <scope>NUCLEOTIDE SEQUENCE [LARGE SCALE GENOMIC DNA]</scope>
    <source>
        <strain evidence="6">CGMCC 4.7676</strain>
    </source>
</reference>
<dbReference type="InterPro" id="IPR013785">
    <property type="entry name" value="Aldolase_TIM"/>
</dbReference>
<dbReference type="SUPFAM" id="SSF47336">
    <property type="entry name" value="ACP-like"/>
    <property type="match status" value="1"/>
</dbReference>
<gene>
    <name evidence="5" type="ORF">ACFOSH_24965</name>
</gene>
<dbReference type="InterPro" id="IPR001227">
    <property type="entry name" value="Ac_transferase_dom_sf"/>
</dbReference>
<dbReference type="InterPro" id="IPR057326">
    <property type="entry name" value="KR_dom"/>
</dbReference>
<dbReference type="InterPro" id="IPR036736">
    <property type="entry name" value="ACP-like_sf"/>
</dbReference>
<dbReference type="PANTHER" id="PTHR43074">
    <property type="entry name" value="OMEGA-3 POLYUNSATURATED FATTY ACID SYNTHASE PFAB-RELATED"/>
    <property type="match status" value="1"/>
</dbReference>
<dbReference type="Pfam" id="PF00698">
    <property type="entry name" value="Acyl_transf_1"/>
    <property type="match status" value="1"/>
</dbReference>
<dbReference type="Gene3D" id="1.10.1200.10">
    <property type="entry name" value="ACP-like"/>
    <property type="match status" value="1"/>
</dbReference>
<dbReference type="Pfam" id="PF00109">
    <property type="entry name" value="ketoacyl-synt"/>
    <property type="match status" value="1"/>
</dbReference>
<evidence type="ECO:0000256" key="2">
    <source>
        <dbReference type="ARBA" id="ARBA00022553"/>
    </source>
</evidence>
<dbReference type="SMART" id="SM00825">
    <property type="entry name" value="PKS_KS"/>
    <property type="match status" value="1"/>
</dbReference>
<dbReference type="InterPro" id="IPR016039">
    <property type="entry name" value="Thiolase-like"/>
</dbReference>
<dbReference type="PROSITE" id="PS52004">
    <property type="entry name" value="KS3_2"/>
    <property type="match status" value="1"/>
</dbReference>
<evidence type="ECO:0000313" key="5">
    <source>
        <dbReference type="EMBL" id="MFC3452700.1"/>
    </source>
</evidence>
<evidence type="ECO:0000256" key="3">
    <source>
        <dbReference type="ARBA" id="ARBA00022679"/>
    </source>
</evidence>
<dbReference type="SUPFAM" id="SSF51735">
    <property type="entry name" value="NAD(P)-binding Rossmann-fold domains"/>
    <property type="match status" value="1"/>
</dbReference>
<dbReference type="InterPro" id="IPR014043">
    <property type="entry name" value="Acyl_transferase_dom"/>
</dbReference>
<dbReference type="InterPro" id="IPR014030">
    <property type="entry name" value="Ketoacyl_synth_N"/>
</dbReference>
<feature type="domain" description="Ketosynthase family 3 (KS3)" evidence="4">
    <location>
        <begin position="657"/>
        <end position="1090"/>
    </location>
</feature>
<organism evidence="5 6">
    <name type="scientific">Amycolatopsis speibonae</name>
    <dbReference type="NCBI Taxonomy" id="1450224"/>
    <lineage>
        <taxon>Bacteria</taxon>
        <taxon>Bacillati</taxon>
        <taxon>Actinomycetota</taxon>
        <taxon>Actinomycetes</taxon>
        <taxon>Pseudonocardiales</taxon>
        <taxon>Pseudonocardiaceae</taxon>
        <taxon>Amycolatopsis</taxon>
    </lineage>
</organism>
<evidence type="ECO:0000259" key="4">
    <source>
        <dbReference type="PROSITE" id="PS52004"/>
    </source>
</evidence>
<dbReference type="InterPro" id="IPR036291">
    <property type="entry name" value="NAD(P)-bd_dom_sf"/>
</dbReference>
<keyword evidence="6" id="KW-1185">Reference proteome</keyword>
<name>A0ABV7P2B9_9PSEU</name>
<keyword evidence="1" id="KW-0596">Phosphopantetheine</keyword>
<dbReference type="Gene3D" id="3.20.20.70">
    <property type="entry name" value="Aldolase class I"/>
    <property type="match status" value="2"/>
</dbReference>
<keyword evidence="2" id="KW-0597">Phosphoprotein</keyword>
<dbReference type="InterPro" id="IPR013968">
    <property type="entry name" value="PKS_KR"/>
</dbReference>
<dbReference type="SUPFAM" id="SSF51412">
    <property type="entry name" value="Inosine monophosphate dehydrogenase (IMPDH)"/>
    <property type="match status" value="2"/>
</dbReference>
<dbReference type="InterPro" id="IPR009081">
    <property type="entry name" value="PP-bd_ACP"/>
</dbReference>
<sequence length="2189" mass="227103">MSVFRSPSSVIGISPPGRPGARLVSAFAAAGATGVLDLVSGDRPARAELDRVQRWTTAPFGVRIGARCAFPISELPEQVTTVVLDWFQLSAVYEAAALGKRVLVEVTGFDDARAAIDAGAAGLVARGNESCGRISDLSTFVLLQQLVAAVDVPVYAAGGIGPHTAVAALSGGAAGVVLDSQLVLLDDAEPETAVAEAVRVMDGSETIVLGGHRVLSSRLAPVPAELLALTDEQDVATRLGDGLVPLGQDGSLAADFARRYGSAGALVRALHTAMDDMANADPAGILAPGSPLAARLGITVPVVQGPMSRVSDVPGFAAAVADAGGLPFLALALADGERSREMMTSAADLLGDRPWGAGILGFAPEETRAAQLAVIRELRPRAVIIAGGRPAQAAELESDGIATFLHVPSPRLLAQFLSAGARRFVFEGAECGGHTGPRSSFCLWQSQITTLLDHLDGNPGDGIEVLFAGGVHDARSAAMVAAMAAPVAARGVAIGVLMGTAYLFTAEAVATGAVGPAFQRQVVSAGRTAVLETAPGHLTRCVPSPFTTEFDRVRTELSGEGVPERQVWQRLEELNIGRLRVASKGLRRDGRELVKVDEVEQLGQGLFMAGQVAVLREAVTTIADLHAEVTSGAMTLLRDRAAGQVTAAETREQAPPPLDIAIIGMSGVFAGAVDLAGYWRNILTGTDSVTEVPTERWDSTVHQDVTSKWGGFLPRIPFDPLRFGIPPASLGRIEPVQLLALEMARLALADAGYDRRAFPRERTAVIFGAESGGELSNAVLLRSMLPSYLSDVPTELDTQLPHFTEDTFPGVLANVISGRIANRLDLGGANFTVDAACASSLAALDAACRELTTGVADLVLCGGADTHNGVYDYRLFDGVGALSPTGRSKAFDASADGIALGEGVGCVVLKRLDDAARDGDRVYAVIKGIGRSSDGRSLGLTAPRPDGQRRALQRAYANARLSPAQVGLVEAHGTGTAVGDRTELSTLETVFAEAGASPGSAVLGSVKSQIGHTKCAAGIAGLIKVALAVHTGTRPPTSLLSEPNDAWTGPSGPLAFTAEPLPWAAPAETRVAGLSGFGFGGTNYHAVLAGHAGPDPRHGADQWSTELFLFAGKDDVVALRKLLERSDGALMRDLATAAAGRFRGRAAIAVVARDVTELARLLDDAEAGRGGDQVFFERPGGKVALLFPGQGSQRVGMAADLFVAFPESQELLRDAADVAAAMYPGTAFTEGEARRQRERLRDTRVAQPALGIAGLAVHALLAKAGVAADMLAGHSYGELIALAVAGVFSPRELSELSLARANAILSSAGADPGAMAAVTADAAEVAELLAGTGVVIANHNSPRQVVISGGTAAIAEAMASLKRSGIQAKPLPVACAFHSPLVAAAGPAFEEMLAGYPLRRPEVPVWSNRTAAPYAGDAVAIRTELGAQLGAPVRFSEQIEAMYADGARIFVETGPGTVLSSLVAATLDDRPHETVHFERAGGGLTGALIALARLAVCGVPVDARALLRGRGATEPGDQPAKRPQWTVDGQAVRTADGEFVAGGPVPPKRVRLHGPAHRTGGLSRDEVVTDYLRTVRELVTGPRDAMLAYFGAVPEDSAHPPLTEPSAPVVTEDPASTVAAHDGDTLAAVTTLISERTGYPVEMIEPDLDLEADLSIDSIKRTELIGELTNRYADHGPFDSSAVEELTGNRTASAIARWLDDRIGGDAAATPASALDTPAPHKAAPRRFVLTEADAPAEPVVALSGHTFGIAGGTPGQLTALSDRLAAEGAKAQAVTDSLDDVDGLIHLGGLSLAADDPVLPEQFPLMRAAANLRWVVAVAAPDRPAALGLRGFMRSLALEAPSSLTRLVETDPAETDAALAEHVVTELRVDDGRPVARVGARRTTRVLSPAGLGAVGMGQTGGQPDTAGLGPDSVLLLIGGGRGIAARLADTVAASSGCRFVLAGRTELTAESEPVGFTATDLAGARAALATTGLRDPAGIDQAARRFLARQQIRTTLRRLRAHGSEAKYVSVDVTDHESLSGLAKQTHAEYGRIDGVVFAAGVIEDKLLADKGIDSFRRVFSTKVDGARTLLDSLGTLPTAPGFVVLFGSIASLGNRGQIDYAAANDAIELLGSRWAEEHGTRVLTVHWGPWAPDPDFGGMVSPELAADYARQGVDLIDPEEGAASLLRELAWGDRSIRSVFYTAGHR</sequence>
<dbReference type="InterPro" id="IPR052568">
    <property type="entry name" value="PKS-FAS_Synthase"/>
</dbReference>
<dbReference type="EMBL" id="JBHRWK010000038">
    <property type="protein sequence ID" value="MFC3452700.1"/>
    <property type="molecule type" value="Genomic_DNA"/>
</dbReference>
<dbReference type="InterPro" id="IPR016035">
    <property type="entry name" value="Acyl_Trfase/lysoPLipase"/>
</dbReference>
<keyword evidence="3" id="KW-0808">Transferase</keyword>
<dbReference type="InterPro" id="IPR020841">
    <property type="entry name" value="PKS_Beta-ketoAc_synthase_dom"/>
</dbReference>
<dbReference type="SUPFAM" id="SSF53901">
    <property type="entry name" value="Thiolase-like"/>
    <property type="match status" value="1"/>
</dbReference>
<dbReference type="Proteomes" id="UP001595645">
    <property type="component" value="Unassembled WGS sequence"/>
</dbReference>
<dbReference type="SUPFAM" id="SSF55048">
    <property type="entry name" value="Probable ACP-binding domain of malonyl-CoA ACP transacylase"/>
    <property type="match status" value="1"/>
</dbReference>
<dbReference type="SMART" id="SM00827">
    <property type="entry name" value="PKS_AT"/>
    <property type="match status" value="1"/>
</dbReference>